<evidence type="ECO:0000313" key="3">
    <source>
        <dbReference type="Proteomes" id="UP000012960"/>
    </source>
</evidence>
<dbReference type="Proteomes" id="UP000012960">
    <property type="component" value="Unplaced"/>
</dbReference>
<proteinExistence type="predicted"/>
<evidence type="ECO:0000256" key="1">
    <source>
        <dbReference type="SAM" id="Phobius"/>
    </source>
</evidence>
<evidence type="ECO:0000313" key="2">
    <source>
        <dbReference type="EnsemblPlants" id="Ma07_p17540.1"/>
    </source>
</evidence>
<organism evidence="2 3">
    <name type="scientific">Musa acuminata subsp. malaccensis</name>
    <name type="common">Wild banana</name>
    <name type="synonym">Musa malaccensis</name>
    <dbReference type="NCBI Taxonomy" id="214687"/>
    <lineage>
        <taxon>Eukaryota</taxon>
        <taxon>Viridiplantae</taxon>
        <taxon>Streptophyta</taxon>
        <taxon>Embryophyta</taxon>
        <taxon>Tracheophyta</taxon>
        <taxon>Spermatophyta</taxon>
        <taxon>Magnoliopsida</taxon>
        <taxon>Liliopsida</taxon>
        <taxon>Zingiberales</taxon>
        <taxon>Musaceae</taxon>
        <taxon>Musa</taxon>
    </lineage>
</organism>
<dbReference type="AlphaFoldDB" id="A0A804JWT7"/>
<keyword evidence="1" id="KW-0812">Transmembrane</keyword>
<sequence>MVLCSKREISKHLPLGILTLSERIWARTLKAPNFFFSSSSSSSSSPSSSSSSLFLSLIIHAAAFSASLRTKAERLKRWDLSFCAFCSLVLVFIIFTIRSLGFTYRSSDSFFFFF</sequence>
<accession>A0A804JWT7</accession>
<protein>
    <recommendedName>
        <fullName evidence="4">Transmembrane protein</fullName>
    </recommendedName>
</protein>
<keyword evidence="3" id="KW-1185">Reference proteome</keyword>
<dbReference type="EnsemblPlants" id="Ma07_t17540.1">
    <property type="protein sequence ID" value="Ma07_p17540.1"/>
    <property type="gene ID" value="Ma07_g17540"/>
</dbReference>
<name>A0A804JWT7_MUSAM</name>
<reference evidence="2" key="1">
    <citation type="submission" date="2021-05" db="UniProtKB">
        <authorList>
            <consortium name="EnsemblPlants"/>
        </authorList>
    </citation>
    <scope>IDENTIFICATION</scope>
    <source>
        <strain evidence="2">subsp. malaccensis</strain>
    </source>
</reference>
<dbReference type="Gramene" id="Ma07_t17540.1">
    <property type="protein sequence ID" value="Ma07_p17540.1"/>
    <property type="gene ID" value="Ma07_g17540"/>
</dbReference>
<keyword evidence="1" id="KW-1133">Transmembrane helix</keyword>
<dbReference type="InParanoid" id="A0A804JWT7"/>
<evidence type="ECO:0008006" key="4">
    <source>
        <dbReference type="Google" id="ProtNLM"/>
    </source>
</evidence>
<keyword evidence="1" id="KW-0472">Membrane</keyword>
<feature type="transmembrane region" description="Helical" evidence="1">
    <location>
        <begin position="80"/>
        <end position="104"/>
    </location>
</feature>